<organism evidence="2 3">
    <name type="scientific">Leptolinea tardivitalis</name>
    <dbReference type="NCBI Taxonomy" id="229920"/>
    <lineage>
        <taxon>Bacteria</taxon>
        <taxon>Bacillati</taxon>
        <taxon>Chloroflexota</taxon>
        <taxon>Anaerolineae</taxon>
        <taxon>Anaerolineales</taxon>
        <taxon>Anaerolineaceae</taxon>
        <taxon>Leptolinea</taxon>
    </lineage>
</organism>
<protein>
    <recommendedName>
        <fullName evidence="4">DUF4352 domain-containing protein</fullName>
    </recommendedName>
</protein>
<dbReference type="Proteomes" id="UP000050430">
    <property type="component" value="Unassembled WGS sequence"/>
</dbReference>
<evidence type="ECO:0008006" key="4">
    <source>
        <dbReference type="Google" id="ProtNLM"/>
    </source>
</evidence>
<evidence type="ECO:0000256" key="1">
    <source>
        <dbReference type="SAM" id="MobiDB-lite"/>
    </source>
</evidence>
<proteinExistence type="predicted"/>
<dbReference type="AlphaFoldDB" id="A0A0N8GLR0"/>
<sequence>MKTQHKLIFVSLGFILVGGLISGCGSDQNQVVAQTMAALTQKAIMEAAATNTPLPPPTATETPLPSATPTPTITPTPDYTNFNKVTPAAASVNVASYKNVNFKFVKMEIGSKVIPLDPNATTGKEYEFNKGQNTANIYFMADVNAIYNKVISTNTYVIVTFSNGEKQLVLEGWNSKGGALKGFYASEKTDTVGEADFAFAIPEEGMEIVELQLAESAKAKDNAVVLFKK</sequence>
<reference evidence="2 3" key="1">
    <citation type="submission" date="2015-07" db="EMBL/GenBank/DDBJ databases">
        <title>Genome sequence of Leptolinea tardivitalis DSM 16556.</title>
        <authorList>
            <person name="Hemp J."/>
            <person name="Ward L.M."/>
            <person name="Pace L.A."/>
            <person name="Fischer W.W."/>
        </authorList>
    </citation>
    <scope>NUCLEOTIDE SEQUENCE [LARGE SCALE GENOMIC DNA]</scope>
    <source>
        <strain evidence="2 3">YMTK-2</strain>
    </source>
</reference>
<comment type="caution">
    <text evidence="2">The sequence shown here is derived from an EMBL/GenBank/DDBJ whole genome shotgun (WGS) entry which is preliminary data.</text>
</comment>
<evidence type="ECO:0000313" key="2">
    <source>
        <dbReference type="EMBL" id="KPL73194.1"/>
    </source>
</evidence>
<feature type="region of interest" description="Disordered" evidence="1">
    <location>
        <begin position="51"/>
        <end position="73"/>
    </location>
</feature>
<keyword evidence="3" id="KW-1185">Reference proteome</keyword>
<dbReference type="RefSeq" id="WP_062421582.1">
    <property type="nucleotide sequence ID" value="NZ_BBYA01000009.1"/>
</dbReference>
<gene>
    <name evidence="2" type="ORF">ADM99_02840</name>
</gene>
<accession>A0A0N8GLR0</accession>
<evidence type="ECO:0000313" key="3">
    <source>
        <dbReference type="Proteomes" id="UP000050430"/>
    </source>
</evidence>
<dbReference type="PROSITE" id="PS51257">
    <property type="entry name" value="PROKAR_LIPOPROTEIN"/>
    <property type="match status" value="1"/>
</dbReference>
<name>A0A0N8GLR0_9CHLR</name>
<dbReference type="EMBL" id="LGCK01000006">
    <property type="protein sequence ID" value="KPL73194.1"/>
    <property type="molecule type" value="Genomic_DNA"/>
</dbReference>